<reference evidence="1 2" key="1">
    <citation type="submission" date="2021-12" db="EMBL/GenBank/DDBJ databases">
        <title>Genome sequencing of bacteria with rrn-lacking chromosome and rrn-plasmid.</title>
        <authorList>
            <person name="Anda M."/>
            <person name="Iwasaki W."/>
        </authorList>
    </citation>
    <scope>NUCLEOTIDE SEQUENCE [LARGE SCALE GENOMIC DNA]</scope>
    <source>
        <strain evidence="1 2">DSM 100852</strain>
    </source>
</reference>
<evidence type="ECO:0000313" key="1">
    <source>
        <dbReference type="EMBL" id="BDD08462.1"/>
    </source>
</evidence>
<dbReference type="Pfam" id="PF15869">
    <property type="entry name" value="TolB_like"/>
    <property type="match status" value="1"/>
</dbReference>
<accession>A0AAU9CNF5</accession>
<keyword evidence="2" id="KW-1185">Reference proteome</keyword>
<gene>
    <name evidence="1" type="ORF">FUAX_08940</name>
</gene>
<protein>
    <recommendedName>
        <fullName evidence="3">TolB-like 6-blade propeller-like</fullName>
    </recommendedName>
</protein>
<evidence type="ECO:0008006" key="3">
    <source>
        <dbReference type="Google" id="ProtNLM"/>
    </source>
</evidence>
<dbReference type="PROSITE" id="PS51257">
    <property type="entry name" value="PROKAR_LIPOPROTEIN"/>
    <property type="match status" value="1"/>
</dbReference>
<dbReference type="EMBL" id="AP025314">
    <property type="protein sequence ID" value="BDD08462.1"/>
    <property type="molecule type" value="Genomic_DNA"/>
</dbReference>
<name>A0AAU9CNF5_9BACT</name>
<dbReference type="AlphaFoldDB" id="A0AAU9CNF5"/>
<dbReference type="KEGG" id="fax:FUAX_08940"/>
<dbReference type="Proteomes" id="UP001348817">
    <property type="component" value="Chromosome"/>
</dbReference>
<sequence>MKTSFYFCVALLFFACQPRTKDNKTVEASVDSLASKLTIDPALSAEEQTAIMPLPDTMLYMDESVFGEHIPLKGENKEINNFFKVSGTQLIAKDSLLLMKNRSNEGFFAIYRLPEFELLSQFGKLGRGPGEFSFPAVGPSEDENRLAYIMATSNSELYSLDRNLELKKMNIPFPKKFKKFSDDKQIHGVSDREFYYVESTKNGKGLFHFKLENDSAKNRLLHSLSYMKNRKGWANYIGDFGANVAKKRAVYAYKYSKRVVFFDLENGTKRTLVFKNNDEPKKKGTNLLGPSNVTHYWGISAQKEYVYLCYSGRTPIQVGNENDKTGGYIFVEQYDWNGNPIRKFRLDRWGYLCVDNKEEKIILVSYVEEHPFFVYNIPKLGKEKEAL</sequence>
<proteinExistence type="predicted"/>
<dbReference type="RefSeq" id="WP_338393723.1">
    <property type="nucleotide sequence ID" value="NZ_AP025314.1"/>
</dbReference>
<evidence type="ECO:0000313" key="2">
    <source>
        <dbReference type="Proteomes" id="UP001348817"/>
    </source>
</evidence>
<organism evidence="1 2">
    <name type="scientific">Fulvitalea axinellae</name>
    <dbReference type="NCBI Taxonomy" id="1182444"/>
    <lineage>
        <taxon>Bacteria</taxon>
        <taxon>Pseudomonadati</taxon>
        <taxon>Bacteroidota</taxon>
        <taxon>Cytophagia</taxon>
        <taxon>Cytophagales</taxon>
        <taxon>Persicobacteraceae</taxon>
        <taxon>Fulvitalea</taxon>
    </lineage>
</organism>